<dbReference type="EMBL" id="JAEDAE010000009">
    <property type="protein sequence ID" value="MBH8559862.1"/>
    <property type="molecule type" value="Genomic_DNA"/>
</dbReference>
<dbReference type="Gene3D" id="3.40.50.450">
    <property type="match status" value="1"/>
</dbReference>
<name>A0ABS0QB89_9BACT</name>
<dbReference type="SUPFAM" id="SSF52309">
    <property type="entry name" value="N-(deoxy)ribosyltransferase-like"/>
    <property type="match status" value="1"/>
</dbReference>
<accession>A0ABS0QB89</accession>
<proteinExistence type="predicted"/>
<organism evidence="1 2">
    <name type="scientific">Hymenobacter negativus</name>
    <dbReference type="NCBI Taxonomy" id="2795026"/>
    <lineage>
        <taxon>Bacteria</taxon>
        <taxon>Pseudomonadati</taxon>
        <taxon>Bacteroidota</taxon>
        <taxon>Cytophagia</taxon>
        <taxon>Cytophagales</taxon>
        <taxon>Hymenobacteraceae</taxon>
        <taxon>Hymenobacter</taxon>
    </lineage>
</organism>
<evidence type="ECO:0008006" key="3">
    <source>
        <dbReference type="Google" id="ProtNLM"/>
    </source>
</evidence>
<dbReference type="RefSeq" id="WP_198076470.1">
    <property type="nucleotide sequence ID" value="NZ_JAEDAE010000009.1"/>
</dbReference>
<evidence type="ECO:0000313" key="2">
    <source>
        <dbReference type="Proteomes" id="UP000625631"/>
    </source>
</evidence>
<reference evidence="1 2" key="1">
    <citation type="submission" date="2020-12" db="EMBL/GenBank/DDBJ databases">
        <title>Hymenobacter sp.</title>
        <authorList>
            <person name="Kim M.K."/>
        </authorList>
    </citation>
    <scope>NUCLEOTIDE SEQUENCE [LARGE SCALE GENOMIC DNA]</scope>
    <source>
        <strain evidence="1 2">BT442</strain>
    </source>
</reference>
<protein>
    <recommendedName>
        <fullName evidence="3">Nucleoside 2-deoxyribosyltransferase</fullName>
    </recommendedName>
</protein>
<keyword evidence="2" id="KW-1185">Reference proteome</keyword>
<evidence type="ECO:0000313" key="1">
    <source>
        <dbReference type="EMBL" id="MBH8559862.1"/>
    </source>
</evidence>
<comment type="caution">
    <text evidence="1">The sequence shown here is derived from an EMBL/GenBank/DDBJ whole genome shotgun (WGS) entry which is preliminary data.</text>
</comment>
<dbReference type="Proteomes" id="UP000625631">
    <property type="component" value="Unassembled WGS sequence"/>
</dbReference>
<sequence>MPEILCPLSGLAISDLNRNYDFQKGLWSYLLSVDGSSYFQYIVEQDAFTGRWDTDEWWRRNQHLVASALKNGLRLFEPKEEITLSLVRQRLMSSTVPHTPQMKLDWLLKHINDKAESPGNKVEFDAGSHGNTIRLQKQVQGLYIKDVTEFEFYLSSLKAKGLITLHHSGTYFYAGLTFDGLIYLGSLEREGSSSKNCFVAMSFADDRKEARAAIERAIQTAGYEPVMIDTRHIDSDKTINDRIIAEIRACKFCVSDFTGQRNGIYFEAGFALGLGKPIIYACETQDFLANSHFDLKPFQHILYNSEHELETQLQAKIAAWIQ</sequence>
<gene>
    <name evidence="1" type="ORF">I7X13_17515</name>
</gene>